<reference evidence="2" key="2">
    <citation type="submission" date="2019-06" db="EMBL/GenBank/DDBJ databases">
        <title>Co-occurence of chitin degradation, pigmentation and bioactivity in marine Pseudoalteromonas.</title>
        <authorList>
            <person name="Sonnenschein E.C."/>
            <person name="Bech P.K."/>
        </authorList>
    </citation>
    <scope>NUCLEOTIDE SEQUENCE [LARGE SCALE GENOMIC DNA]</scope>
    <source>
        <strain evidence="2">S2676</strain>
    </source>
</reference>
<dbReference type="Proteomes" id="UP000310249">
    <property type="component" value="Unassembled WGS sequence"/>
</dbReference>
<proteinExistence type="predicted"/>
<accession>A0A5S3WHM5</accession>
<sequence length="141" mass="16140">MSDKPVAKKLCNFLIENAAADFKLADGLTYLEDIHFHDWAAETALNKYRKAHHGLWVGGVVLLTRHHIKFSPNLINILFHKGDYSLSIPLSHIMDMSLEPGFLTDIIVLTTPYGFYRFRCFGARDFMAVIHAQRQGEHLTR</sequence>
<reference evidence="1 2" key="1">
    <citation type="submission" date="2018-01" db="EMBL/GenBank/DDBJ databases">
        <authorList>
            <person name="Paulsen S."/>
            <person name="Gram L.K."/>
        </authorList>
    </citation>
    <scope>NUCLEOTIDE SEQUENCE [LARGE SCALE GENOMIC DNA]</scope>
    <source>
        <strain evidence="1 2">S2676</strain>
    </source>
</reference>
<name>A0A5S3WHM5_9GAMM</name>
<dbReference type="RefSeq" id="WP_138549960.1">
    <property type="nucleotide sequence ID" value="NZ_PNCH01000005.1"/>
</dbReference>
<evidence type="ECO:0000313" key="1">
    <source>
        <dbReference type="EMBL" id="TMP24616.1"/>
    </source>
</evidence>
<protein>
    <recommendedName>
        <fullName evidence="3">YokE-like PH domain-containing protein</fullName>
    </recommendedName>
</protein>
<evidence type="ECO:0008006" key="3">
    <source>
        <dbReference type="Google" id="ProtNLM"/>
    </source>
</evidence>
<comment type="caution">
    <text evidence="1">The sequence shown here is derived from an EMBL/GenBank/DDBJ whole genome shotgun (WGS) entry which is preliminary data.</text>
</comment>
<evidence type="ECO:0000313" key="2">
    <source>
        <dbReference type="Proteomes" id="UP000310249"/>
    </source>
</evidence>
<gene>
    <name evidence="1" type="ORF">CWB99_21630</name>
</gene>
<dbReference type="OrthoDB" id="6292895at2"/>
<organism evidence="1 2">
    <name type="scientific">Pseudoalteromonas rubra</name>
    <dbReference type="NCBI Taxonomy" id="43658"/>
    <lineage>
        <taxon>Bacteria</taxon>
        <taxon>Pseudomonadati</taxon>
        <taxon>Pseudomonadota</taxon>
        <taxon>Gammaproteobacteria</taxon>
        <taxon>Alteromonadales</taxon>
        <taxon>Pseudoalteromonadaceae</taxon>
        <taxon>Pseudoalteromonas</taxon>
    </lineage>
</organism>
<dbReference type="AlphaFoldDB" id="A0A5S3WHM5"/>
<dbReference type="EMBL" id="PNCI01000068">
    <property type="protein sequence ID" value="TMP24616.1"/>
    <property type="molecule type" value="Genomic_DNA"/>
</dbReference>